<dbReference type="VEuPathDB" id="MicrosporidiaDB:M896_060660"/>
<dbReference type="Proteomes" id="UP000031056">
    <property type="component" value="Unassembled WGS sequence"/>
</dbReference>
<dbReference type="OrthoDB" id="2192229at2759"/>
<accession>A0A0B2UKJ8</accession>
<dbReference type="HOGENOM" id="CLU_375992_0_0_1"/>
<proteinExistence type="predicted"/>
<sequence>MNNVFDGADDDMKFMRYIDRILALDHRSNWIDANAKCVACNGLCAKSSNCSILSEGRIDIEMESDQCIKHTDTIYLSDAKVLKFLVCKRLNMILGLRMIEEFCDVTPDEDNVEMNKINTDDIKHRMHIKEWETRSVFSDRYFYECVGRGAYVTGSRDDNWMYESDQIDAMLMRKECMMLYRYRYVLKMMSDEVCSSGFTGVVMIDTSSMTLHIPTKDINIGLSSGEIQSGVNGSFSICLSGLNGSGMQVQNVRLESMYRRDNFDVRFEYHRILTVGGREDMMEWYIENKNVSLDEMFDEIACVSGRIDLDKNCLIFVESKASLLFGETDVSLGVIGRSVLFYLRKFGGEALSVIVNKMIEYIEEVIGTLGVCQRHAEGLLFLHDTCIFVNRAIAMESRFGRRMSSVIRLDGLCDNVSRDELCRWVVDNSQKGFYVASAYMKDSGACKFIRVFDDGWSMKCKSVEIESRLIMHNSIGKYLTDYLLKAETTHGHRRSLMFNKLSSIYAGLRRIYTRGLIGCVSDEKVGKMISCIIGNEKPRSNEVVPLCTILHDICKMIPVRISVLDKALVECAVHVATVFGKNLRRYMRNGKGDIEGIFERMSRLYVRFDGLESAIHKDVFSSEVHCVIEDECRYRLGKISCNVNSGLKQLVLCRNVYERHLSFLEIAGLEANSVYCEEERKVLMRFYDMMRIRKAFKDGDTLRREICRMLGKVVGVEENVRNRYRLYLYECIVDNAKDIPKEDYQKVMMMVNECFL</sequence>
<comment type="caution">
    <text evidence="1">The sequence shown here is derived from an EMBL/GenBank/DDBJ whole genome shotgun (WGS) entry which is preliminary data.</text>
</comment>
<gene>
    <name evidence="1" type="ORF">M896_060660</name>
</gene>
<protein>
    <submittedName>
        <fullName evidence="1">Uncharacterized protein</fullName>
    </submittedName>
</protein>
<evidence type="ECO:0000313" key="1">
    <source>
        <dbReference type="EMBL" id="KHN69567.1"/>
    </source>
</evidence>
<dbReference type="EMBL" id="JOKQ01000006">
    <property type="protein sequence ID" value="KHN69567.1"/>
    <property type="molecule type" value="Genomic_DNA"/>
</dbReference>
<dbReference type="RefSeq" id="XP_014563609.1">
    <property type="nucleotide sequence ID" value="XM_014708123.1"/>
</dbReference>
<organism evidence="1 2">
    <name type="scientific">Ordospora colligata OC4</name>
    <dbReference type="NCBI Taxonomy" id="1354746"/>
    <lineage>
        <taxon>Eukaryota</taxon>
        <taxon>Fungi</taxon>
        <taxon>Fungi incertae sedis</taxon>
        <taxon>Microsporidia</taxon>
        <taxon>Ordosporidae</taxon>
        <taxon>Ordospora</taxon>
    </lineage>
</organism>
<name>A0A0B2UKJ8_9MICR</name>
<dbReference type="InParanoid" id="A0A0B2UKJ8"/>
<keyword evidence="2" id="KW-1185">Reference proteome</keyword>
<dbReference type="GeneID" id="26261937"/>
<dbReference type="AlphaFoldDB" id="A0A0B2UKJ8"/>
<evidence type="ECO:0000313" key="2">
    <source>
        <dbReference type="Proteomes" id="UP000031056"/>
    </source>
</evidence>
<reference evidence="1 2" key="1">
    <citation type="journal article" date="2014" name="MBio">
        <title>The Ordospora colligata genome; evolution of extreme reduction in microsporidia and host-to-parasite horizontal gene transfer.</title>
        <authorList>
            <person name="Pombert J.-F."/>
            <person name="Haag K.L."/>
            <person name="Beidas S."/>
            <person name="Ebert D."/>
            <person name="Keeling P.J."/>
        </authorList>
    </citation>
    <scope>NUCLEOTIDE SEQUENCE [LARGE SCALE GENOMIC DNA]</scope>
    <source>
        <strain evidence="1 2">OC4</strain>
    </source>
</reference>